<feature type="transmembrane region" description="Helical" evidence="2">
    <location>
        <begin position="91"/>
        <end position="109"/>
    </location>
</feature>
<dbReference type="GO" id="GO:0003730">
    <property type="term" value="F:mRNA 3'-UTR binding"/>
    <property type="evidence" value="ECO:0007669"/>
    <property type="project" value="TreeGrafter"/>
</dbReference>
<accession>A0A2V1GW76</accession>
<reference evidence="4 5" key="1">
    <citation type="submission" date="2018-04" db="EMBL/GenBank/DDBJ databases">
        <title>Thalassorhabdus spongiae gen. nov., sp. nov., isolated from a marine sponge in South-West Iceland.</title>
        <authorList>
            <person name="Knobloch S."/>
            <person name="Daussin A."/>
            <person name="Johannsson R."/>
            <person name="Marteinsson V.T."/>
        </authorList>
    </citation>
    <scope>NUCLEOTIDE SEQUENCE [LARGE SCALE GENOMIC DNA]</scope>
    <source>
        <strain evidence="4 5">Hp12</strain>
    </source>
</reference>
<dbReference type="EMBL" id="QDDL01000002">
    <property type="protein sequence ID" value="PVZ70588.1"/>
    <property type="molecule type" value="Genomic_DNA"/>
</dbReference>
<keyword evidence="2" id="KW-1133">Transmembrane helix</keyword>
<evidence type="ECO:0000256" key="1">
    <source>
        <dbReference type="ARBA" id="ARBA00022553"/>
    </source>
</evidence>
<dbReference type="InterPro" id="IPR002059">
    <property type="entry name" value="CSP_DNA-bd"/>
</dbReference>
<dbReference type="SUPFAM" id="SSF50249">
    <property type="entry name" value="Nucleic acid-binding proteins"/>
    <property type="match status" value="1"/>
</dbReference>
<organism evidence="4 5">
    <name type="scientific">Pelagibaculum spongiae</name>
    <dbReference type="NCBI Taxonomy" id="2080658"/>
    <lineage>
        <taxon>Bacteria</taxon>
        <taxon>Pseudomonadati</taxon>
        <taxon>Pseudomonadota</taxon>
        <taxon>Gammaproteobacteria</taxon>
        <taxon>Oceanospirillales</taxon>
        <taxon>Pelagibaculum</taxon>
    </lineage>
</organism>
<evidence type="ECO:0000259" key="3">
    <source>
        <dbReference type="PROSITE" id="PS51857"/>
    </source>
</evidence>
<keyword evidence="5" id="KW-1185">Reference proteome</keyword>
<dbReference type="Pfam" id="PF00313">
    <property type="entry name" value="CSD"/>
    <property type="match status" value="1"/>
</dbReference>
<dbReference type="Proteomes" id="UP000244906">
    <property type="component" value="Unassembled WGS sequence"/>
</dbReference>
<dbReference type="RefSeq" id="WP_116686660.1">
    <property type="nucleotide sequence ID" value="NZ_CAWNYD010000002.1"/>
</dbReference>
<dbReference type="SMART" id="SM00357">
    <property type="entry name" value="CSP"/>
    <property type="match status" value="1"/>
</dbReference>
<feature type="transmembrane region" description="Helical" evidence="2">
    <location>
        <begin position="115"/>
        <end position="134"/>
    </location>
</feature>
<name>A0A2V1GW76_9GAMM</name>
<evidence type="ECO:0000256" key="2">
    <source>
        <dbReference type="SAM" id="Phobius"/>
    </source>
</evidence>
<dbReference type="CDD" id="cd04458">
    <property type="entry name" value="CSP_CDS"/>
    <property type="match status" value="1"/>
</dbReference>
<dbReference type="Gene3D" id="2.40.50.140">
    <property type="entry name" value="Nucleic acid-binding proteins"/>
    <property type="match status" value="1"/>
</dbReference>
<feature type="transmembrane region" description="Helical" evidence="2">
    <location>
        <begin position="181"/>
        <end position="198"/>
    </location>
</feature>
<dbReference type="InterPro" id="IPR010718">
    <property type="entry name" value="DUF1294"/>
</dbReference>
<dbReference type="Pfam" id="PF06961">
    <property type="entry name" value="DUF1294"/>
    <property type="match status" value="1"/>
</dbReference>
<dbReference type="GO" id="GO:0043488">
    <property type="term" value="P:regulation of mRNA stability"/>
    <property type="evidence" value="ECO:0007669"/>
    <property type="project" value="TreeGrafter"/>
</dbReference>
<dbReference type="OrthoDB" id="72963at2"/>
<feature type="domain" description="CSD" evidence="3">
    <location>
        <begin position="2"/>
        <end position="68"/>
    </location>
</feature>
<dbReference type="InterPro" id="IPR052069">
    <property type="entry name" value="Ca-reg_mRNA-binding_domain"/>
</dbReference>
<keyword evidence="2" id="KW-0812">Transmembrane</keyword>
<dbReference type="PANTHER" id="PTHR12962:SF1">
    <property type="entry name" value="COLD SHOCK DOMAIN-CONTAINING PROTEIN CG9705"/>
    <property type="match status" value="1"/>
</dbReference>
<dbReference type="PROSITE" id="PS51857">
    <property type="entry name" value="CSD_2"/>
    <property type="match status" value="1"/>
</dbReference>
<proteinExistence type="predicted"/>
<protein>
    <submittedName>
        <fullName evidence="4">DUF1294 domain-containing protein</fullName>
    </submittedName>
</protein>
<keyword evidence="1" id="KW-0597">Phosphoprotein</keyword>
<dbReference type="InterPro" id="IPR012340">
    <property type="entry name" value="NA-bd_OB-fold"/>
</dbReference>
<evidence type="ECO:0000313" key="4">
    <source>
        <dbReference type="EMBL" id="PVZ70588.1"/>
    </source>
</evidence>
<comment type="caution">
    <text evidence="4">The sequence shown here is derived from an EMBL/GenBank/DDBJ whole genome shotgun (WGS) entry which is preliminary data.</text>
</comment>
<keyword evidence="2" id="KW-0472">Membrane</keyword>
<sequence length="218" mass="24769">MRLKGKLSNWNDQKGYGFVEPLSGGQRVFVHIKAFANRHGKRPADGDLIVYQQVKESSGRYSAVDVQFSQILNQAASRAHLAKNRSNKTNWWGEVAIALLLTMVSYTIYTVQLPWQAGLFYLAASFITFVFYAIDKSAAQAGRWRTQESTLHTLALFGGWPGGYIAQKTLRHKSSKKEFQTVFWITVFLNFIVLLWLLSEQGNGLLRNIIYQITVVMN</sequence>
<dbReference type="AlphaFoldDB" id="A0A2V1GW76"/>
<evidence type="ECO:0000313" key="5">
    <source>
        <dbReference type="Proteomes" id="UP000244906"/>
    </source>
</evidence>
<dbReference type="PANTHER" id="PTHR12962">
    <property type="entry name" value="CALCIUM-REGULATED HEAT STABLE PROTEIN CRHSP-24-RELATED"/>
    <property type="match status" value="1"/>
</dbReference>
<dbReference type="GO" id="GO:0005829">
    <property type="term" value="C:cytosol"/>
    <property type="evidence" value="ECO:0007669"/>
    <property type="project" value="UniProtKB-ARBA"/>
</dbReference>
<gene>
    <name evidence="4" type="ORF">DC094_08390</name>
</gene>
<dbReference type="InterPro" id="IPR011129">
    <property type="entry name" value="CSD"/>
</dbReference>